<dbReference type="PRINTS" id="PR00039">
    <property type="entry name" value="HTHLYSR"/>
</dbReference>
<accession>A0ABV4DYH6</accession>
<comment type="caution">
    <text evidence="6">The sequence shown here is derived from an EMBL/GenBank/DDBJ whole genome shotgun (WGS) entry which is preliminary data.</text>
</comment>
<evidence type="ECO:0000259" key="5">
    <source>
        <dbReference type="PROSITE" id="PS50931"/>
    </source>
</evidence>
<name>A0ABV4DYH6_9CLOT</name>
<gene>
    <name evidence="6" type="ORF">AB8S09_09970</name>
</gene>
<evidence type="ECO:0000256" key="1">
    <source>
        <dbReference type="ARBA" id="ARBA00009437"/>
    </source>
</evidence>
<keyword evidence="7" id="KW-1185">Reference proteome</keyword>
<evidence type="ECO:0000256" key="3">
    <source>
        <dbReference type="ARBA" id="ARBA00023125"/>
    </source>
</evidence>
<dbReference type="SUPFAM" id="SSF46785">
    <property type="entry name" value="Winged helix' DNA-binding domain"/>
    <property type="match status" value="1"/>
</dbReference>
<dbReference type="PROSITE" id="PS50931">
    <property type="entry name" value="HTH_LYSR"/>
    <property type="match status" value="1"/>
</dbReference>
<dbReference type="PANTHER" id="PTHR30419">
    <property type="entry name" value="HTH-TYPE TRANSCRIPTIONAL REGULATOR YBHD"/>
    <property type="match status" value="1"/>
</dbReference>
<feature type="domain" description="HTH lysR-type" evidence="5">
    <location>
        <begin position="1"/>
        <end position="58"/>
    </location>
</feature>
<dbReference type="Pfam" id="PF03466">
    <property type="entry name" value="LysR_substrate"/>
    <property type="match status" value="1"/>
</dbReference>
<dbReference type="EMBL" id="JBGFFE010000013">
    <property type="protein sequence ID" value="MEY8763960.1"/>
    <property type="molecule type" value="Genomic_DNA"/>
</dbReference>
<dbReference type="Pfam" id="PF00126">
    <property type="entry name" value="HTH_1"/>
    <property type="match status" value="1"/>
</dbReference>
<organism evidence="6 7">
    <name type="scientific">Clostridium lapidicellarium</name>
    <dbReference type="NCBI Taxonomy" id="3240931"/>
    <lineage>
        <taxon>Bacteria</taxon>
        <taxon>Bacillati</taxon>
        <taxon>Bacillota</taxon>
        <taxon>Clostridia</taxon>
        <taxon>Eubacteriales</taxon>
        <taxon>Clostridiaceae</taxon>
        <taxon>Clostridium</taxon>
    </lineage>
</organism>
<keyword evidence="3" id="KW-0238">DNA-binding</keyword>
<dbReference type="InterPro" id="IPR036390">
    <property type="entry name" value="WH_DNA-bd_sf"/>
</dbReference>
<keyword evidence="2" id="KW-0805">Transcription regulation</keyword>
<dbReference type="Gene3D" id="1.10.10.10">
    <property type="entry name" value="Winged helix-like DNA-binding domain superfamily/Winged helix DNA-binding domain"/>
    <property type="match status" value="1"/>
</dbReference>
<dbReference type="CDD" id="cd05466">
    <property type="entry name" value="PBP2_LTTR_substrate"/>
    <property type="match status" value="1"/>
</dbReference>
<evidence type="ECO:0000313" key="7">
    <source>
        <dbReference type="Proteomes" id="UP001565220"/>
    </source>
</evidence>
<dbReference type="InterPro" id="IPR036388">
    <property type="entry name" value="WH-like_DNA-bd_sf"/>
</dbReference>
<dbReference type="InterPro" id="IPR000847">
    <property type="entry name" value="LysR_HTH_N"/>
</dbReference>
<protein>
    <submittedName>
        <fullName evidence="6">LysR substrate-binding domain-containing protein</fullName>
    </submittedName>
</protein>
<reference evidence="6 7" key="1">
    <citation type="submission" date="2024-08" db="EMBL/GenBank/DDBJ databases">
        <title>Clostridium lapicellarii sp. nov., and Clostridium renhuaiense sp. nov., two species isolated from the mud in a fermentation cellar used for producing sauce-flavour Chinese liquors.</title>
        <authorList>
            <person name="Yang F."/>
            <person name="Wang H."/>
            <person name="Chen L.Q."/>
            <person name="Zhou N."/>
            <person name="Lu J.J."/>
            <person name="Pu X.X."/>
            <person name="Wan B."/>
            <person name="Wang L."/>
            <person name="Liu S.J."/>
        </authorList>
    </citation>
    <scope>NUCLEOTIDE SEQUENCE [LARGE SCALE GENOMIC DNA]</scope>
    <source>
        <strain evidence="6 7">MT-113</strain>
    </source>
</reference>
<proteinExistence type="inferred from homology"/>
<sequence length="298" mass="34342">MDIKDIKYVATVAQTRNFSMAAKLLYISQPALSQYIHRLENELGIVLFKRTKSKVSLSEFGELFLKNGIPILEDVQNLECKMKELSTLKRSNLKVGMSQFYGKYLLPVILPIFNKLYPYVKIKVVEDVSSILEKKIISDQVDLAIIPLPLSSFKVKYDLIFKEKIKFAVCSSNIVVKKFLNTITEDDFIDLSIFKDEPFIALKSGFKMRNVLESICEEFNFRPNVVLETENLDTVNSLVSRNCGVSILPDIISKYNNVKYFNVNSSFSSRPICVAYKYNKYISKESRDFISILKKYYL</sequence>
<dbReference type="Proteomes" id="UP001565220">
    <property type="component" value="Unassembled WGS sequence"/>
</dbReference>
<dbReference type="SUPFAM" id="SSF53850">
    <property type="entry name" value="Periplasmic binding protein-like II"/>
    <property type="match status" value="1"/>
</dbReference>
<dbReference type="InterPro" id="IPR050950">
    <property type="entry name" value="HTH-type_LysR_regulators"/>
</dbReference>
<evidence type="ECO:0000313" key="6">
    <source>
        <dbReference type="EMBL" id="MEY8763960.1"/>
    </source>
</evidence>
<evidence type="ECO:0000256" key="2">
    <source>
        <dbReference type="ARBA" id="ARBA00023015"/>
    </source>
</evidence>
<evidence type="ECO:0000256" key="4">
    <source>
        <dbReference type="ARBA" id="ARBA00023163"/>
    </source>
</evidence>
<comment type="similarity">
    <text evidence="1">Belongs to the LysR transcriptional regulatory family.</text>
</comment>
<dbReference type="Gene3D" id="3.40.190.290">
    <property type="match status" value="1"/>
</dbReference>
<dbReference type="PANTHER" id="PTHR30419:SF8">
    <property type="entry name" value="NITROGEN ASSIMILATION TRANSCRIPTIONAL ACTIVATOR-RELATED"/>
    <property type="match status" value="1"/>
</dbReference>
<dbReference type="RefSeq" id="WP_369869042.1">
    <property type="nucleotide sequence ID" value="NZ_JBGFFE010000013.1"/>
</dbReference>
<keyword evidence="4" id="KW-0804">Transcription</keyword>
<dbReference type="InterPro" id="IPR005119">
    <property type="entry name" value="LysR_subst-bd"/>
</dbReference>